<feature type="transmembrane region" description="Helical" evidence="1">
    <location>
        <begin position="86"/>
        <end position="105"/>
    </location>
</feature>
<evidence type="ECO:0000313" key="2">
    <source>
        <dbReference type="EMBL" id="EER12018.1"/>
    </source>
</evidence>
<dbReference type="RefSeq" id="XP_002780223.1">
    <property type="nucleotide sequence ID" value="XM_002780177.1"/>
</dbReference>
<dbReference type="Proteomes" id="UP000007800">
    <property type="component" value="Unassembled WGS sequence"/>
</dbReference>
<gene>
    <name evidence="2" type="ORF">Pmar_PMAR019121</name>
</gene>
<feature type="transmembrane region" description="Helical" evidence="1">
    <location>
        <begin position="30"/>
        <end position="52"/>
    </location>
</feature>
<feature type="transmembrane region" description="Helical" evidence="1">
    <location>
        <begin position="58"/>
        <end position="79"/>
    </location>
</feature>
<keyword evidence="1" id="KW-1133">Transmembrane helix</keyword>
<evidence type="ECO:0000256" key="1">
    <source>
        <dbReference type="SAM" id="Phobius"/>
    </source>
</evidence>
<evidence type="ECO:0008006" key="4">
    <source>
        <dbReference type="Google" id="ProtNLM"/>
    </source>
</evidence>
<dbReference type="GeneID" id="9060931"/>
<feature type="transmembrane region" description="Helical" evidence="1">
    <location>
        <begin position="161"/>
        <end position="187"/>
    </location>
</feature>
<dbReference type="InParanoid" id="C5KTX6"/>
<keyword evidence="1" id="KW-0472">Membrane</keyword>
<accession>C5KTX6</accession>
<name>C5KTX6_PERM5</name>
<proteinExistence type="predicted"/>
<keyword evidence="1" id="KW-0812">Transmembrane</keyword>
<organism evidence="3">
    <name type="scientific">Perkinsus marinus (strain ATCC 50983 / TXsc)</name>
    <dbReference type="NCBI Taxonomy" id="423536"/>
    <lineage>
        <taxon>Eukaryota</taxon>
        <taxon>Sar</taxon>
        <taxon>Alveolata</taxon>
        <taxon>Perkinsozoa</taxon>
        <taxon>Perkinsea</taxon>
        <taxon>Perkinsida</taxon>
        <taxon>Perkinsidae</taxon>
        <taxon>Perkinsus</taxon>
    </lineage>
</organism>
<dbReference type="OrthoDB" id="442126at2759"/>
<reference evidence="2 3" key="1">
    <citation type="submission" date="2008-07" db="EMBL/GenBank/DDBJ databases">
        <authorList>
            <person name="El-Sayed N."/>
            <person name="Caler E."/>
            <person name="Inman J."/>
            <person name="Amedeo P."/>
            <person name="Hass B."/>
            <person name="Wortman J."/>
        </authorList>
    </citation>
    <scope>NUCLEOTIDE SEQUENCE [LARGE SCALE GENOMIC DNA]</scope>
    <source>
        <strain evidence="3">ATCC 50983 / TXsc</strain>
    </source>
</reference>
<sequence length="234" mass="25844">MSSFRAAETRPTAPFGLVLSDPNKQLPVSLALVVAAFPILLIAIFAAVRIWVVIPVYSWLYILNVLSFLTPCILYYAFLRNSTMSMLTVGILSLLLFILYVIHIIRVYSFVTGCHQFIQDCNVDGSRVVNAVTAPRYACADYNVQDYLNFTYWASTSTATYWSYGVLFGLVVILSLMASVIALVYTVRLRSGILVTREAPVTYAYTINTNGVTMARGTQPDADNVAVGIPVDKP</sequence>
<protein>
    <recommendedName>
        <fullName evidence="4">MARVEL domain-containing protein</fullName>
    </recommendedName>
</protein>
<evidence type="ECO:0000313" key="3">
    <source>
        <dbReference type="Proteomes" id="UP000007800"/>
    </source>
</evidence>
<dbReference type="EMBL" id="GG676180">
    <property type="protein sequence ID" value="EER12018.1"/>
    <property type="molecule type" value="Genomic_DNA"/>
</dbReference>
<dbReference type="AlphaFoldDB" id="C5KTX6"/>
<keyword evidence="3" id="KW-1185">Reference proteome</keyword>